<proteinExistence type="predicted"/>
<sequence>MPEPADQVPARVRGGIVGGACALTGITAHAAAQGMLPSTSTLLVVVAAAVAIGAVAAAVPRLPNLAALVVGQGAVHLLLVLLSGHHHDLIQPSMAVTHTLGTLAALAAIAALEALASTLQDVIVLVVSLLTYRGMRYSTTRPRIVRVAAAPVVHLHLGAVGLRGPPVR</sequence>
<dbReference type="EMBL" id="CP128986">
    <property type="protein sequence ID" value="WOC11348.1"/>
    <property type="molecule type" value="Genomic_DNA"/>
</dbReference>
<accession>A0AA97GSP1</accession>
<protein>
    <submittedName>
        <fullName evidence="2">Uncharacterized protein</fullName>
    </submittedName>
</protein>
<feature type="transmembrane region" description="Helical" evidence="1">
    <location>
        <begin position="103"/>
        <end position="132"/>
    </location>
</feature>
<feature type="transmembrane region" description="Helical" evidence="1">
    <location>
        <begin position="12"/>
        <end position="32"/>
    </location>
</feature>
<keyword evidence="1" id="KW-0472">Membrane</keyword>
<dbReference type="RefSeq" id="WP_420040667.1">
    <property type="nucleotide sequence ID" value="NZ_CP128986.1"/>
</dbReference>
<feature type="transmembrane region" description="Helical" evidence="1">
    <location>
        <begin position="65"/>
        <end position="83"/>
    </location>
</feature>
<evidence type="ECO:0000313" key="2">
    <source>
        <dbReference type="EMBL" id="WOC11348.1"/>
    </source>
</evidence>
<name>A0AA97GSP1_9ACTN</name>
<organism evidence="2">
    <name type="scientific">Gordonia sp. MP11Mi</name>
    <dbReference type="NCBI Taxonomy" id="3022769"/>
    <lineage>
        <taxon>Bacteria</taxon>
        <taxon>Bacillati</taxon>
        <taxon>Actinomycetota</taxon>
        <taxon>Actinomycetes</taxon>
        <taxon>Mycobacteriales</taxon>
        <taxon>Gordoniaceae</taxon>
        <taxon>Gordonia</taxon>
    </lineage>
</organism>
<keyword evidence="1" id="KW-0812">Transmembrane</keyword>
<evidence type="ECO:0000256" key="1">
    <source>
        <dbReference type="SAM" id="Phobius"/>
    </source>
</evidence>
<reference evidence="2" key="1">
    <citation type="submission" date="2023-06" db="EMBL/GenBank/DDBJ databases">
        <title>Gordonia sp. nov. and Pseudochrobactrum sp. nov., two species isolated from the burying beetle Nicrophorus vespilloides.</title>
        <authorList>
            <person name="Poehlein A."/>
            <person name="Guzman J."/>
            <person name="Daniel R."/>
            <person name="Vilcinskas A."/>
        </authorList>
    </citation>
    <scope>NUCLEOTIDE SEQUENCE</scope>
    <source>
        <strain evidence="2">MP11Mi</strain>
    </source>
</reference>
<keyword evidence="1" id="KW-1133">Transmembrane helix</keyword>
<gene>
    <name evidence="2" type="ORF">MP11Mi_04150</name>
</gene>
<dbReference type="AlphaFoldDB" id="A0AA97GSP1"/>
<feature type="transmembrane region" description="Helical" evidence="1">
    <location>
        <begin position="38"/>
        <end position="58"/>
    </location>
</feature>